<dbReference type="InterPro" id="IPR008271">
    <property type="entry name" value="Ser/Thr_kinase_AS"/>
</dbReference>
<evidence type="ECO:0000313" key="12">
    <source>
        <dbReference type="EMBL" id="KAF0744571.1"/>
    </source>
</evidence>
<comment type="similarity">
    <text evidence="8">Belongs to the protein kinase superfamily.</text>
</comment>
<evidence type="ECO:0000256" key="2">
    <source>
        <dbReference type="ARBA" id="ARBA00022553"/>
    </source>
</evidence>
<dbReference type="FunFam" id="1.10.510.10:FF:000008">
    <property type="entry name" value="Non-specific serine/threonine protein kinase"/>
    <property type="match status" value="1"/>
</dbReference>
<dbReference type="VEuPathDB" id="FungiDB:AeMF1_009453"/>
<accession>A0A6G0XV70</accession>
<dbReference type="AlphaFoldDB" id="A0A6G0XV70"/>
<evidence type="ECO:0000259" key="11">
    <source>
        <dbReference type="PROSITE" id="PS51285"/>
    </source>
</evidence>
<dbReference type="SMART" id="SM00220">
    <property type="entry name" value="S_TKc"/>
    <property type="match status" value="1"/>
</dbReference>
<dbReference type="GO" id="GO:0005524">
    <property type="term" value="F:ATP binding"/>
    <property type="evidence" value="ECO:0007669"/>
    <property type="project" value="UniProtKB-UniRule"/>
</dbReference>
<dbReference type="InterPro" id="IPR000719">
    <property type="entry name" value="Prot_kinase_dom"/>
</dbReference>
<dbReference type="FunFam" id="3.30.200.20:FF:000042">
    <property type="entry name" value="Aurora kinase A"/>
    <property type="match status" value="1"/>
</dbReference>
<dbReference type="Gene3D" id="3.30.200.20">
    <property type="entry name" value="Phosphorylase Kinase, domain 1"/>
    <property type="match status" value="1"/>
</dbReference>
<feature type="compositionally biased region" description="Low complexity" evidence="9">
    <location>
        <begin position="27"/>
        <end position="36"/>
    </location>
</feature>
<evidence type="ECO:0000256" key="3">
    <source>
        <dbReference type="ARBA" id="ARBA00022679"/>
    </source>
</evidence>
<evidence type="ECO:0000313" key="13">
    <source>
        <dbReference type="Proteomes" id="UP000481153"/>
    </source>
</evidence>
<feature type="binding site" evidence="7">
    <location>
        <position position="135"/>
    </location>
    <ligand>
        <name>ATP</name>
        <dbReference type="ChEBI" id="CHEBI:30616"/>
    </ligand>
</feature>
<evidence type="ECO:0000259" key="10">
    <source>
        <dbReference type="PROSITE" id="PS50011"/>
    </source>
</evidence>
<keyword evidence="3" id="KW-0808">Transferase</keyword>
<dbReference type="Gene3D" id="1.10.510.10">
    <property type="entry name" value="Transferase(Phosphotransferase) domain 1"/>
    <property type="match status" value="1"/>
</dbReference>
<evidence type="ECO:0000256" key="8">
    <source>
        <dbReference type="RuleBase" id="RU000304"/>
    </source>
</evidence>
<evidence type="ECO:0000256" key="7">
    <source>
        <dbReference type="PROSITE-ProRule" id="PRU10141"/>
    </source>
</evidence>
<evidence type="ECO:0000256" key="5">
    <source>
        <dbReference type="ARBA" id="ARBA00022777"/>
    </source>
</evidence>
<keyword evidence="5" id="KW-0418">Kinase</keyword>
<evidence type="ECO:0000256" key="6">
    <source>
        <dbReference type="ARBA" id="ARBA00022840"/>
    </source>
</evidence>
<comment type="caution">
    <text evidence="12">The sequence shown here is derived from an EMBL/GenBank/DDBJ whole genome shotgun (WGS) entry which is preliminary data.</text>
</comment>
<dbReference type="GO" id="GO:0004674">
    <property type="term" value="F:protein serine/threonine kinase activity"/>
    <property type="evidence" value="ECO:0007669"/>
    <property type="project" value="UniProtKB-KW"/>
</dbReference>
<reference evidence="12 13" key="1">
    <citation type="submission" date="2019-07" db="EMBL/GenBank/DDBJ databases">
        <title>Genomics analysis of Aphanomyces spp. identifies a new class of oomycete effector associated with host adaptation.</title>
        <authorList>
            <person name="Gaulin E."/>
        </authorList>
    </citation>
    <scope>NUCLEOTIDE SEQUENCE [LARGE SCALE GENOMIC DNA]</scope>
    <source>
        <strain evidence="12 13">ATCC 201684</strain>
    </source>
</reference>
<feature type="region of interest" description="Disordered" evidence="9">
    <location>
        <begin position="27"/>
        <end position="59"/>
    </location>
</feature>
<organism evidence="12 13">
    <name type="scientific">Aphanomyces euteiches</name>
    <dbReference type="NCBI Taxonomy" id="100861"/>
    <lineage>
        <taxon>Eukaryota</taxon>
        <taxon>Sar</taxon>
        <taxon>Stramenopiles</taxon>
        <taxon>Oomycota</taxon>
        <taxon>Saprolegniomycetes</taxon>
        <taxon>Saprolegniales</taxon>
        <taxon>Verrucalvaceae</taxon>
        <taxon>Aphanomyces</taxon>
    </lineage>
</organism>
<keyword evidence="13" id="KW-1185">Reference proteome</keyword>
<evidence type="ECO:0000256" key="1">
    <source>
        <dbReference type="ARBA" id="ARBA00022527"/>
    </source>
</evidence>
<name>A0A6G0XV70_9STRA</name>
<keyword evidence="6 7" id="KW-0067">ATP-binding</keyword>
<dbReference type="PROSITE" id="PS00107">
    <property type="entry name" value="PROTEIN_KINASE_ATP"/>
    <property type="match status" value="1"/>
</dbReference>
<feature type="domain" description="Protein kinase" evidence="10">
    <location>
        <begin position="106"/>
        <end position="375"/>
    </location>
</feature>
<dbReference type="PROSITE" id="PS50011">
    <property type="entry name" value="PROTEIN_KINASE_DOM"/>
    <property type="match status" value="1"/>
</dbReference>
<evidence type="ECO:0008006" key="14">
    <source>
        <dbReference type="Google" id="ProtNLM"/>
    </source>
</evidence>
<dbReference type="EMBL" id="VJMJ01000009">
    <property type="protein sequence ID" value="KAF0744571.1"/>
    <property type="molecule type" value="Genomic_DNA"/>
</dbReference>
<evidence type="ECO:0000256" key="9">
    <source>
        <dbReference type="SAM" id="MobiDB-lite"/>
    </source>
</evidence>
<dbReference type="CDD" id="cd05123">
    <property type="entry name" value="STKc_AGC"/>
    <property type="match status" value="1"/>
</dbReference>
<feature type="domain" description="AGC-kinase C-terminal" evidence="11">
    <location>
        <begin position="378"/>
        <end position="450"/>
    </location>
</feature>
<dbReference type="Pfam" id="PF00069">
    <property type="entry name" value="Pkinase"/>
    <property type="match status" value="1"/>
</dbReference>
<sequence length="451" mass="50151">MSFASENDVGSSTVHLETSSIVTAPAAVSPLASPSPEETSPQEDSTSRRRISRRSSVHRKVGISRETSLVISSGIVLPPKAIPDVKLIQAISLAESYSGGFSLRQYTPLKIIGKGGFGQVMVARHNLTHQIFAIKTMNKHTLTTQNQVAHTKAERNVLIKCYNHPFIVKLHAAFQTIDHLHMVLEFCPGGELFFHLSKASRFSESQTAFYAAEIFLALDHLHAHAIIYRDLKPENVLLDRDGHVRLADFGLSKENVSERKLAATFCGSAEYISPEVLELADATCDDSAPVLGGYDKGVDLWALGCLIFELLTGLPPFYSGKCRTELYAKIKEGYVDFPPYLSADAKDVVSRLLNPNPRERLGYKDPNELKSHAFFMDKVTDWDKLMAREVMPPMQPPTGEYMNFDDAFTSIPLDKQVLEDMAEFTKRNTMEHQLFDNYNWAPEGGTVPNAS</sequence>
<dbReference type="InterPro" id="IPR017441">
    <property type="entry name" value="Protein_kinase_ATP_BS"/>
</dbReference>
<dbReference type="Proteomes" id="UP000481153">
    <property type="component" value="Unassembled WGS sequence"/>
</dbReference>
<evidence type="ECO:0000256" key="4">
    <source>
        <dbReference type="ARBA" id="ARBA00022741"/>
    </source>
</evidence>
<dbReference type="InterPro" id="IPR045270">
    <property type="entry name" value="STKc_AGC"/>
</dbReference>
<proteinExistence type="inferred from homology"/>
<dbReference type="SUPFAM" id="SSF56112">
    <property type="entry name" value="Protein kinase-like (PK-like)"/>
    <property type="match status" value="1"/>
</dbReference>
<keyword evidence="2" id="KW-0597">Phosphoprotein</keyword>
<dbReference type="PANTHER" id="PTHR24351">
    <property type="entry name" value="RIBOSOMAL PROTEIN S6 KINASE"/>
    <property type="match status" value="1"/>
</dbReference>
<dbReference type="InterPro" id="IPR000961">
    <property type="entry name" value="AGC-kinase_C"/>
</dbReference>
<keyword evidence="4 7" id="KW-0547">Nucleotide-binding</keyword>
<protein>
    <recommendedName>
        <fullName evidence="14">Protein kinase domain-containing protein</fullName>
    </recommendedName>
</protein>
<dbReference type="PROSITE" id="PS51285">
    <property type="entry name" value="AGC_KINASE_CTER"/>
    <property type="match status" value="1"/>
</dbReference>
<dbReference type="InterPro" id="IPR011009">
    <property type="entry name" value="Kinase-like_dom_sf"/>
</dbReference>
<feature type="compositionally biased region" description="Basic residues" evidence="9">
    <location>
        <begin position="48"/>
        <end position="59"/>
    </location>
</feature>
<keyword evidence="1 8" id="KW-0723">Serine/threonine-protein kinase</keyword>
<dbReference type="PROSITE" id="PS00108">
    <property type="entry name" value="PROTEIN_KINASE_ST"/>
    <property type="match status" value="1"/>
</dbReference>
<gene>
    <name evidence="12" type="ORF">Ae201684_001041</name>
</gene>